<protein>
    <submittedName>
        <fullName evidence="1">Uncharacterized protein</fullName>
    </submittedName>
</protein>
<accession>A0A3G4ZRC3</accession>
<sequence length="144" mass="16549">MSIQEKLHSSSKKELVEKCLSGEFIPLVGHSVETFRYIAFSKENNPEYSLDEVVLAIIVDSKNQIHWYTAPIIDSHPICTYVITFNDNGSLGNMKEFYGISLSDEREKNLREGKNIVSGRGVFCDYIYCYTLITKEFLKTFFIV</sequence>
<proteinExistence type="predicted"/>
<name>A0A3G4ZRC3_9VIRU</name>
<organism evidence="1">
    <name type="scientific">Terrestrivirus sp</name>
    <dbReference type="NCBI Taxonomy" id="2487775"/>
    <lineage>
        <taxon>Viruses</taxon>
        <taxon>Varidnaviria</taxon>
        <taxon>Bamfordvirae</taxon>
        <taxon>Nucleocytoviricota</taxon>
        <taxon>Megaviricetes</taxon>
        <taxon>Imitervirales</taxon>
        <taxon>Mimiviridae</taxon>
        <taxon>Klosneuvirinae</taxon>
    </lineage>
</organism>
<dbReference type="EMBL" id="MK071982">
    <property type="protein sequence ID" value="AYV75979.1"/>
    <property type="molecule type" value="Genomic_DNA"/>
</dbReference>
<gene>
    <name evidence="1" type="ORF">Terrestrivirus4_27</name>
</gene>
<reference evidence="1" key="1">
    <citation type="submission" date="2018-10" db="EMBL/GenBank/DDBJ databases">
        <title>Hidden diversity of soil giant viruses.</title>
        <authorList>
            <person name="Schulz F."/>
            <person name="Alteio L."/>
            <person name="Goudeau D."/>
            <person name="Ryan E.M."/>
            <person name="Malmstrom R.R."/>
            <person name="Blanchard J."/>
            <person name="Woyke T."/>
        </authorList>
    </citation>
    <scope>NUCLEOTIDE SEQUENCE</scope>
    <source>
        <strain evidence="1">TEV1</strain>
    </source>
</reference>
<evidence type="ECO:0000313" key="1">
    <source>
        <dbReference type="EMBL" id="AYV75979.1"/>
    </source>
</evidence>